<keyword evidence="2" id="KW-1185">Reference proteome</keyword>
<evidence type="ECO:0000313" key="2">
    <source>
        <dbReference type="Proteomes" id="UP000011135"/>
    </source>
</evidence>
<protein>
    <submittedName>
        <fullName evidence="1">Uncharacterized protein</fullName>
    </submittedName>
</protein>
<comment type="caution">
    <text evidence="1">The sequence shown here is derived from an EMBL/GenBank/DDBJ whole genome shotgun (WGS) entry which is preliminary data.</text>
</comment>
<dbReference type="Proteomes" id="UP000011135">
    <property type="component" value="Unassembled WGS sequence"/>
</dbReference>
<gene>
    <name evidence="1" type="ORF">C900_00425</name>
</gene>
<dbReference type="EMBL" id="AMZN01000116">
    <property type="protein sequence ID" value="ELR68393.1"/>
    <property type="molecule type" value="Genomic_DNA"/>
</dbReference>
<name>L8JJH6_9BACT</name>
<organism evidence="1 2">
    <name type="scientific">Fulvivirga imtechensis AK7</name>
    <dbReference type="NCBI Taxonomy" id="1237149"/>
    <lineage>
        <taxon>Bacteria</taxon>
        <taxon>Pseudomonadati</taxon>
        <taxon>Bacteroidota</taxon>
        <taxon>Cytophagia</taxon>
        <taxon>Cytophagales</taxon>
        <taxon>Fulvivirgaceae</taxon>
        <taxon>Fulvivirga</taxon>
    </lineage>
</organism>
<dbReference type="AlphaFoldDB" id="L8JJH6"/>
<reference evidence="1 2" key="1">
    <citation type="submission" date="2012-12" db="EMBL/GenBank/DDBJ databases">
        <title>Genome assembly of Fulvivirga imtechensis AK7.</title>
        <authorList>
            <person name="Nupur N."/>
            <person name="Khatri I."/>
            <person name="Kumar R."/>
            <person name="Subramanian S."/>
            <person name="Pinnaka A."/>
        </authorList>
    </citation>
    <scope>NUCLEOTIDE SEQUENCE [LARGE SCALE GENOMIC DNA]</scope>
    <source>
        <strain evidence="1 2">AK7</strain>
    </source>
</reference>
<sequence>MVALITLLASCLSNYETGIDHFNNNEYEEALTYLQKVETTDEKYELAQNKIKEIDSILTRNSVENARLDSIERAEAIQKELTRFKNQLKGEIESTNSFDGSTYRNSVTSVQMEIVLFGAWAKIINDAEKHSDKEINQLGKTLKRKVISIQKAEFPKLRKNYSEVLSQKLWTENIKVKTKGRGHSVLEFEGAIFANNKNKQDTQQTLSEALGLLRFKQVNYKWYKYDDEYTYYTLRTKADYEMVDFQN</sequence>
<evidence type="ECO:0000313" key="1">
    <source>
        <dbReference type="EMBL" id="ELR68393.1"/>
    </source>
</evidence>
<proteinExistence type="predicted"/>
<dbReference type="eggNOG" id="ENOG502ZJ7D">
    <property type="taxonomic scope" value="Bacteria"/>
</dbReference>
<accession>L8JJH6</accession>